<dbReference type="InterPro" id="IPR032675">
    <property type="entry name" value="LRR_dom_sf"/>
</dbReference>
<organism evidence="2 3">
    <name type="scientific">Rhynchospora pubera</name>
    <dbReference type="NCBI Taxonomy" id="906938"/>
    <lineage>
        <taxon>Eukaryota</taxon>
        <taxon>Viridiplantae</taxon>
        <taxon>Streptophyta</taxon>
        <taxon>Embryophyta</taxon>
        <taxon>Tracheophyta</taxon>
        <taxon>Spermatophyta</taxon>
        <taxon>Magnoliopsida</taxon>
        <taxon>Liliopsida</taxon>
        <taxon>Poales</taxon>
        <taxon>Cyperaceae</taxon>
        <taxon>Cyperoideae</taxon>
        <taxon>Rhynchosporeae</taxon>
        <taxon>Rhynchospora</taxon>
    </lineage>
</organism>
<dbReference type="AlphaFoldDB" id="A0AAV8F7F1"/>
<name>A0AAV8F7F1_9POAL</name>
<keyword evidence="3" id="KW-1185">Reference proteome</keyword>
<dbReference type="SUPFAM" id="SSF52058">
    <property type="entry name" value="L domain-like"/>
    <property type="match status" value="1"/>
</dbReference>
<dbReference type="Gene3D" id="1.20.1280.50">
    <property type="match status" value="1"/>
</dbReference>
<dbReference type="PANTHER" id="PTHR31900:SF30">
    <property type="entry name" value="SUPERFAMILY PROTEIN, PUTATIVE-RELATED"/>
    <property type="match status" value="1"/>
</dbReference>
<sequence length="464" mass="52467">MDFERPNLQIDSNKIQNQRRRSSFSSSVYYTPPATPMAMTCSQTDANQIDLFSILSDDLLITILSFLPTRMAARATVLCRRFRFIWEASPFLQLINRNPSHLDKFIAMADHDLLHRNSLHSLHSLYLELYDINRSLPDSYVPSLLEKARSLGLCHLTIVGSFHFAPVLPIIFTIETLKSLSLPNIGWLHMFPSGVTLTCLRSLSIGLASIDPTKLNQLLSELCSLEDLHLDIHSTTSLSLSSQTIRKLELIIGAAPRLYTLGLFLPSLGSLHLENRGFLDSLFRIHGEVPLLRKALISLHAVHAGHAGAARMLLSCISHVEELSLHVKEDQHMQYPVPILLEPGETMPKFPNLKHLDVGLCFHQHNFDAIVMMLHNCPSLELLNLVHEIPLPQFTRMKRGRKRKDWGSKLPLNADGNHRYAYLKNLHLGENRKEFIKLLSKKCSSKRHAHKLDLGRHCGLCGAN</sequence>
<dbReference type="SUPFAM" id="SSF81383">
    <property type="entry name" value="F-box domain"/>
    <property type="match status" value="1"/>
</dbReference>
<feature type="domain" description="At1g61320/AtMIF1 LRR" evidence="1">
    <location>
        <begin position="174"/>
        <end position="386"/>
    </location>
</feature>
<proteinExistence type="predicted"/>
<reference evidence="2" key="1">
    <citation type="submission" date="2022-08" db="EMBL/GenBank/DDBJ databases">
        <authorList>
            <person name="Marques A."/>
        </authorList>
    </citation>
    <scope>NUCLEOTIDE SEQUENCE</scope>
    <source>
        <strain evidence="2">RhyPub2mFocal</strain>
        <tissue evidence="2">Leaves</tissue>
    </source>
</reference>
<dbReference type="InterPro" id="IPR036047">
    <property type="entry name" value="F-box-like_dom_sf"/>
</dbReference>
<dbReference type="InterPro" id="IPR055357">
    <property type="entry name" value="LRR_At1g61320_AtMIF1"/>
</dbReference>
<dbReference type="Pfam" id="PF23622">
    <property type="entry name" value="LRR_At1g61320_AtMIF1"/>
    <property type="match status" value="1"/>
</dbReference>
<protein>
    <submittedName>
        <fullName evidence="2">F-box/RNI-like/FBD-like domains-containing protein</fullName>
    </submittedName>
</protein>
<evidence type="ECO:0000313" key="2">
    <source>
        <dbReference type="EMBL" id="KAJ4786897.1"/>
    </source>
</evidence>
<accession>A0AAV8F7F1</accession>
<gene>
    <name evidence="2" type="ORF">LUZ62_038143</name>
</gene>
<dbReference type="Proteomes" id="UP001140206">
    <property type="component" value="Chromosome 2"/>
</dbReference>
<dbReference type="EMBL" id="JAMFTS010000002">
    <property type="protein sequence ID" value="KAJ4786897.1"/>
    <property type="molecule type" value="Genomic_DNA"/>
</dbReference>
<dbReference type="PANTHER" id="PTHR31900">
    <property type="entry name" value="F-BOX/RNI SUPERFAMILY PROTEIN-RELATED"/>
    <property type="match status" value="1"/>
</dbReference>
<dbReference type="InterPro" id="IPR050232">
    <property type="entry name" value="FBL13/AtMIF1-like"/>
</dbReference>
<evidence type="ECO:0000259" key="1">
    <source>
        <dbReference type="Pfam" id="PF23622"/>
    </source>
</evidence>
<dbReference type="Gene3D" id="3.80.10.10">
    <property type="entry name" value="Ribonuclease Inhibitor"/>
    <property type="match status" value="1"/>
</dbReference>
<evidence type="ECO:0000313" key="3">
    <source>
        <dbReference type="Proteomes" id="UP001140206"/>
    </source>
</evidence>
<comment type="caution">
    <text evidence="2">The sequence shown here is derived from an EMBL/GenBank/DDBJ whole genome shotgun (WGS) entry which is preliminary data.</text>
</comment>